<evidence type="ECO:0000256" key="8">
    <source>
        <dbReference type="RuleBase" id="RU003960"/>
    </source>
</evidence>
<dbReference type="EC" id="2.1.1.107" evidence="2"/>
<dbReference type="SUPFAM" id="SSF53790">
    <property type="entry name" value="Tetrapyrrole methylase"/>
    <property type="match status" value="1"/>
</dbReference>
<dbReference type="PROSITE" id="PS00840">
    <property type="entry name" value="SUMT_2"/>
    <property type="match status" value="1"/>
</dbReference>
<evidence type="ECO:0000256" key="6">
    <source>
        <dbReference type="ARBA" id="ARBA00023244"/>
    </source>
</evidence>
<keyword evidence="3 8" id="KW-0489">Methyltransferase</keyword>
<evidence type="ECO:0000259" key="9">
    <source>
        <dbReference type="Pfam" id="PF00590"/>
    </source>
</evidence>
<dbReference type="PANTHER" id="PTHR45790:SF3">
    <property type="entry name" value="S-ADENOSYL-L-METHIONINE-DEPENDENT UROPORPHYRINOGEN III METHYLTRANSFERASE, CHLOROPLASTIC"/>
    <property type="match status" value="1"/>
</dbReference>
<dbReference type="PROSITE" id="PS00839">
    <property type="entry name" value="SUMT_1"/>
    <property type="match status" value="1"/>
</dbReference>
<dbReference type="Gene3D" id="3.30.950.10">
    <property type="entry name" value="Methyltransferase, Cobalt-precorrin-4 Transmethylase, Domain 2"/>
    <property type="match status" value="1"/>
</dbReference>
<dbReference type="FunFam" id="3.40.1010.10:FF:000001">
    <property type="entry name" value="Siroheme synthase"/>
    <property type="match status" value="1"/>
</dbReference>
<accession>A0A2N3I769</accession>
<evidence type="ECO:0000256" key="4">
    <source>
        <dbReference type="ARBA" id="ARBA00022679"/>
    </source>
</evidence>
<dbReference type="GO" id="GO:0004851">
    <property type="term" value="F:uroporphyrin-III C-methyltransferase activity"/>
    <property type="evidence" value="ECO:0007669"/>
    <property type="project" value="UniProtKB-EC"/>
</dbReference>
<evidence type="ECO:0000256" key="1">
    <source>
        <dbReference type="ARBA" id="ARBA00005879"/>
    </source>
</evidence>
<dbReference type="GO" id="GO:0019354">
    <property type="term" value="P:siroheme biosynthetic process"/>
    <property type="evidence" value="ECO:0007669"/>
    <property type="project" value="InterPro"/>
</dbReference>
<evidence type="ECO:0000256" key="2">
    <source>
        <dbReference type="ARBA" id="ARBA00012162"/>
    </source>
</evidence>
<gene>
    <name evidence="10" type="ORF">BZG01_12385</name>
</gene>
<dbReference type="InterPro" id="IPR014776">
    <property type="entry name" value="4pyrrole_Mease_sub2"/>
</dbReference>
<feature type="domain" description="Tetrapyrrole methylase" evidence="9">
    <location>
        <begin position="5"/>
        <end position="215"/>
    </location>
</feature>
<evidence type="ECO:0000256" key="7">
    <source>
        <dbReference type="ARBA" id="ARBA00025705"/>
    </source>
</evidence>
<comment type="pathway">
    <text evidence="7">Porphyrin-containing compound metabolism; siroheme biosynthesis; precorrin-2 from uroporphyrinogen III: step 1/1.</text>
</comment>
<keyword evidence="11" id="KW-1185">Reference proteome</keyword>
<dbReference type="EMBL" id="MVDE01000017">
    <property type="protein sequence ID" value="PKQ66150.1"/>
    <property type="molecule type" value="Genomic_DNA"/>
</dbReference>
<proteinExistence type="inferred from homology"/>
<dbReference type="InterPro" id="IPR003043">
    <property type="entry name" value="Uropor_MeTrfase_CS"/>
</dbReference>
<evidence type="ECO:0000313" key="11">
    <source>
        <dbReference type="Proteomes" id="UP000233618"/>
    </source>
</evidence>
<dbReference type="GO" id="GO:0032259">
    <property type="term" value="P:methylation"/>
    <property type="evidence" value="ECO:0007669"/>
    <property type="project" value="UniProtKB-KW"/>
</dbReference>
<dbReference type="InterPro" id="IPR050161">
    <property type="entry name" value="Siro_Cobalamin_biosynth"/>
</dbReference>
<sequence>MKNGKIWIVGAGPGAADLLTIKALRSIQNADVILYDALITDEVRALFPNKAILIDVGKRSGDGKNPISRQEYIHDQMLMYYLLGSEVVRLKSGDPMVYGRGVEEIRFLLEAGLEFELIPGISAAMAASSEFWIPLTERGKSSGIHFHSAVKVGGEKSALNEIIREIENNDTVVIYMGLEHLKDMADELHKKLSKETNINVVSKVSYTDSDVISGNTKFFSQIKNSELPASPAVIVLGNHTQIPENRKVSLRGKVAVSSRIRNFIRQPFLNLF</sequence>
<keyword evidence="5" id="KW-0949">S-adenosyl-L-methionine</keyword>
<dbReference type="Pfam" id="PF00590">
    <property type="entry name" value="TP_methylase"/>
    <property type="match status" value="1"/>
</dbReference>
<keyword evidence="6" id="KW-0627">Porphyrin biosynthesis</keyword>
<dbReference type="PANTHER" id="PTHR45790">
    <property type="entry name" value="SIROHEME SYNTHASE-RELATED"/>
    <property type="match status" value="1"/>
</dbReference>
<comment type="similarity">
    <text evidence="1 8">Belongs to the precorrin methyltransferase family.</text>
</comment>
<organism evidence="10 11">
    <name type="scientific">Labilibaculum manganireducens</name>
    <dbReference type="NCBI Taxonomy" id="1940525"/>
    <lineage>
        <taxon>Bacteria</taxon>
        <taxon>Pseudomonadati</taxon>
        <taxon>Bacteroidota</taxon>
        <taxon>Bacteroidia</taxon>
        <taxon>Marinilabiliales</taxon>
        <taxon>Marinifilaceae</taxon>
        <taxon>Labilibaculum</taxon>
    </lineage>
</organism>
<dbReference type="Proteomes" id="UP000233618">
    <property type="component" value="Unassembled WGS sequence"/>
</dbReference>
<name>A0A2N3I769_9BACT</name>
<dbReference type="InterPro" id="IPR035996">
    <property type="entry name" value="4pyrrol_Methylase_sf"/>
</dbReference>
<evidence type="ECO:0000256" key="3">
    <source>
        <dbReference type="ARBA" id="ARBA00022603"/>
    </source>
</evidence>
<reference evidence="10 11" key="1">
    <citation type="journal article" date="2017" name="Front. Microbiol.">
        <title>Labilibaculum manganireducens gen. nov., sp. nov. and Labilibaculum filiforme sp. nov., Novel Bacteroidetes Isolated from Subsurface Sediments of the Baltic Sea.</title>
        <authorList>
            <person name="Vandieken V."/>
            <person name="Marshall I.P."/>
            <person name="Niemann H."/>
            <person name="Engelen B."/>
            <person name="Cypionka H."/>
        </authorList>
    </citation>
    <scope>NUCLEOTIDE SEQUENCE [LARGE SCALE GENOMIC DNA]</scope>
    <source>
        <strain evidence="10 11">59.10-2M</strain>
    </source>
</reference>
<dbReference type="RefSeq" id="WP_101310159.1">
    <property type="nucleotide sequence ID" value="NZ_MVDE01000017.1"/>
</dbReference>
<dbReference type="Gene3D" id="3.40.1010.10">
    <property type="entry name" value="Cobalt-precorrin-4 Transmethylase, Domain 1"/>
    <property type="match status" value="1"/>
</dbReference>
<dbReference type="InterPro" id="IPR006366">
    <property type="entry name" value="CobA/CysG_C"/>
</dbReference>
<evidence type="ECO:0000313" key="10">
    <source>
        <dbReference type="EMBL" id="PKQ66150.1"/>
    </source>
</evidence>
<dbReference type="InterPro" id="IPR000878">
    <property type="entry name" value="4pyrrol_Mease"/>
</dbReference>
<dbReference type="CDD" id="cd11642">
    <property type="entry name" value="SUMT"/>
    <property type="match status" value="1"/>
</dbReference>
<dbReference type="NCBIfam" id="NF004790">
    <property type="entry name" value="PRK06136.1"/>
    <property type="match status" value="1"/>
</dbReference>
<evidence type="ECO:0000256" key="5">
    <source>
        <dbReference type="ARBA" id="ARBA00022691"/>
    </source>
</evidence>
<dbReference type="InterPro" id="IPR014777">
    <property type="entry name" value="4pyrrole_Mease_sub1"/>
</dbReference>
<protein>
    <recommendedName>
        <fullName evidence="2">uroporphyrinogen-III C-methyltransferase</fullName>
        <ecNumber evidence="2">2.1.1.107</ecNumber>
    </recommendedName>
</protein>
<keyword evidence="4 8" id="KW-0808">Transferase</keyword>
<comment type="caution">
    <text evidence="10">The sequence shown here is derived from an EMBL/GenBank/DDBJ whole genome shotgun (WGS) entry which is preliminary data.</text>
</comment>
<dbReference type="NCBIfam" id="TIGR01469">
    <property type="entry name" value="cobA_cysG_Cterm"/>
    <property type="match status" value="1"/>
</dbReference>
<dbReference type="AlphaFoldDB" id="A0A2N3I769"/>